<organism evidence="8 9">
    <name type="scientific">Stachybotrys elegans</name>
    <dbReference type="NCBI Taxonomy" id="80388"/>
    <lineage>
        <taxon>Eukaryota</taxon>
        <taxon>Fungi</taxon>
        <taxon>Dikarya</taxon>
        <taxon>Ascomycota</taxon>
        <taxon>Pezizomycotina</taxon>
        <taxon>Sordariomycetes</taxon>
        <taxon>Hypocreomycetidae</taxon>
        <taxon>Hypocreales</taxon>
        <taxon>Stachybotryaceae</taxon>
        <taxon>Stachybotrys</taxon>
    </lineage>
</organism>
<reference evidence="8" key="1">
    <citation type="journal article" date="2021" name="Nat. Commun.">
        <title>Genetic determinants of endophytism in the Arabidopsis root mycobiome.</title>
        <authorList>
            <person name="Mesny F."/>
            <person name="Miyauchi S."/>
            <person name="Thiergart T."/>
            <person name="Pickel B."/>
            <person name="Atanasova L."/>
            <person name="Karlsson M."/>
            <person name="Huettel B."/>
            <person name="Barry K.W."/>
            <person name="Haridas S."/>
            <person name="Chen C."/>
            <person name="Bauer D."/>
            <person name="Andreopoulos W."/>
            <person name="Pangilinan J."/>
            <person name="LaButti K."/>
            <person name="Riley R."/>
            <person name="Lipzen A."/>
            <person name="Clum A."/>
            <person name="Drula E."/>
            <person name="Henrissat B."/>
            <person name="Kohler A."/>
            <person name="Grigoriev I.V."/>
            <person name="Martin F.M."/>
            <person name="Hacquard S."/>
        </authorList>
    </citation>
    <scope>NUCLEOTIDE SEQUENCE</scope>
    <source>
        <strain evidence="8">MPI-CAGE-CH-0235</strain>
    </source>
</reference>
<dbReference type="OrthoDB" id="1932925at2759"/>
<protein>
    <submittedName>
        <fullName evidence="8">Major facilitator superfamily domain-containing protein</fullName>
    </submittedName>
</protein>
<keyword evidence="2" id="KW-0813">Transport</keyword>
<feature type="transmembrane region" description="Helical" evidence="6">
    <location>
        <begin position="332"/>
        <end position="350"/>
    </location>
</feature>
<feature type="transmembrane region" description="Helical" evidence="6">
    <location>
        <begin position="78"/>
        <end position="100"/>
    </location>
</feature>
<evidence type="ECO:0000256" key="3">
    <source>
        <dbReference type="ARBA" id="ARBA00022692"/>
    </source>
</evidence>
<proteinExistence type="predicted"/>
<keyword evidence="4 6" id="KW-1133">Transmembrane helix</keyword>
<dbReference type="GO" id="GO:0016020">
    <property type="term" value="C:membrane"/>
    <property type="evidence" value="ECO:0007669"/>
    <property type="project" value="UniProtKB-SubCell"/>
</dbReference>
<dbReference type="Gene3D" id="1.20.1250.20">
    <property type="entry name" value="MFS general substrate transporter like domains"/>
    <property type="match status" value="2"/>
</dbReference>
<evidence type="ECO:0000256" key="6">
    <source>
        <dbReference type="SAM" id="Phobius"/>
    </source>
</evidence>
<evidence type="ECO:0000313" key="8">
    <source>
        <dbReference type="EMBL" id="KAH7310478.1"/>
    </source>
</evidence>
<dbReference type="AlphaFoldDB" id="A0A8K0SJV5"/>
<dbReference type="InterPro" id="IPR020846">
    <property type="entry name" value="MFS_dom"/>
</dbReference>
<dbReference type="Pfam" id="PF07690">
    <property type="entry name" value="MFS_1"/>
    <property type="match status" value="1"/>
</dbReference>
<keyword evidence="9" id="KW-1185">Reference proteome</keyword>
<sequence>MTLEVVGEEARSIDPQLDKRVLRKIDLFLMPAMVFGYGLVYYDKAILGSAVLFGMTADLDLFIVDSSTDPPTVNTSRLSWATSIFYFGQLVGSYPMTLLLQRFSSKHILGPVVMFWAVICAATAGVTTWQGLLVQRFFLGFTESIVPTAFMVTVSGYYTQSEQALRQSWWFSGTGWFTVIGGALNYGFAQIRGDLRSWQYLYLLAGGLTFLFGLWCFTLPSHALDAWFLKPEERIAAVERLRAGQTGIRNKEIKMAQVKEALLDVKIWLVALMMASAYTVNGAVSGFGPLIVSTFGYSALQSILFQFPLGSICAVGIPLAGWLASRYRNIRIPILVLCCLPVIAGFVIIWQSDWGHRPVAPVVGYSIIGFFGPVVSLTVTLGAANVAGETKKSLMASAVFIAYCVGNIIGPQMIRSETRAQHYPELWTGLIVCYVITILAAIALYVVLFRENQKREKLDLNRDEAERLAFKDLTDKENLHFRYAL</sequence>
<dbReference type="PANTHER" id="PTHR43791">
    <property type="entry name" value="PERMEASE-RELATED"/>
    <property type="match status" value="1"/>
</dbReference>
<keyword evidence="5 6" id="KW-0472">Membrane</keyword>
<dbReference type="PANTHER" id="PTHR43791:SF55">
    <property type="entry name" value="TRANSPORTER, PUTATIVE (AFU_ORTHOLOGUE AFUA_6G01820)-RELATED"/>
    <property type="match status" value="1"/>
</dbReference>
<dbReference type="SUPFAM" id="SSF103473">
    <property type="entry name" value="MFS general substrate transporter"/>
    <property type="match status" value="1"/>
</dbReference>
<accession>A0A8K0SJV5</accession>
<keyword evidence="3 6" id="KW-0812">Transmembrane</keyword>
<feature type="transmembrane region" description="Helical" evidence="6">
    <location>
        <begin position="362"/>
        <end position="387"/>
    </location>
</feature>
<dbReference type="GO" id="GO:0022857">
    <property type="term" value="F:transmembrane transporter activity"/>
    <property type="evidence" value="ECO:0007669"/>
    <property type="project" value="InterPro"/>
</dbReference>
<feature type="transmembrane region" description="Helical" evidence="6">
    <location>
        <begin position="112"/>
        <end position="132"/>
    </location>
</feature>
<dbReference type="Proteomes" id="UP000813444">
    <property type="component" value="Unassembled WGS sequence"/>
</dbReference>
<feature type="transmembrane region" description="Helical" evidence="6">
    <location>
        <begin position="200"/>
        <end position="220"/>
    </location>
</feature>
<dbReference type="InterPro" id="IPR036259">
    <property type="entry name" value="MFS_trans_sf"/>
</dbReference>
<feature type="transmembrane region" description="Helical" evidence="6">
    <location>
        <begin position="426"/>
        <end position="448"/>
    </location>
</feature>
<feature type="transmembrane region" description="Helical" evidence="6">
    <location>
        <begin position="267"/>
        <end position="291"/>
    </location>
</feature>
<dbReference type="EMBL" id="JAGPNK010000012">
    <property type="protein sequence ID" value="KAH7310478.1"/>
    <property type="molecule type" value="Genomic_DNA"/>
</dbReference>
<feature type="domain" description="Major facilitator superfamily (MFS) profile" evidence="7">
    <location>
        <begin position="29"/>
        <end position="455"/>
    </location>
</feature>
<gene>
    <name evidence="8" type="ORF">B0I35DRAFT_358203</name>
</gene>
<comment type="subcellular location">
    <subcellularLocation>
        <location evidence="1">Membrane</location>
        <topology evidence="1">Multi-pass membrane protein</topology>
    </subcellularLocation>
</comment>
<evidence type="ECO:0000313" key="9">
    <source>
        <dbReference type="Proteomes" id="UP000813444"/>
    </source>
</evidence>
<evidence type="ECO:0000256" key="2">
    <source>
        <dbReference type="ARBA" id="ARBA00022448"/>
    </source>
</evidence>
<feature type="transmembrane region" description="Helical" evidence="6">
    <location>
        <begin position="394"/>
        <end position="414"/>
    </location>
</feature>
<dbReference type="FunFam" id="1.20.1250.20:FF:000556">
    <property type="entry name" value="MFS transporter, putative (AFU_orthologue AFUA_1G17530)"/>
    <property type="match status" value="1"/>
</dbReference>
<name>A0A8K0SJV5_9HYPO</name>
<dbReference type="PROSITE" id="PS50850">
    <property type="entry name" value="MFS"/>
    <property type="match status" value="1"/>
</dbReference>
<feature type="transmembrane region" description="Helical" evidence="6">
    <location>
        <begin position="138"/>
        <end position="157"/>
    </location>
</feature>
<evidence type="ECO:0000259" key="7">
    <source>
        <dbReference type="PROSITE" id="PS50850"/>
    </source>
</evidence>
<feature type="transmembrane region" description="Helical" evidence="6">
    <location>
        <begin position="303"/>
        <end position="325"/>
    </location>
</feature>
<comment type="caution">
    <text evidence="8">The sequence shown here is derived from an EMBL/GenBank/DDBJ whole genome shotgun (WGS) entry which is preliminary data.</text>
</comment>
<evidence type="ECO:0000256" key="1">
    <source>
        <dbReference type="ARBA" id="ARBA00004141"/>
    </source>
</evidence>
<evidence type="ECO:0000256" key="5">
    <source>
        <dbReference type="ARBA" id="ARBA00023136"/>
    </source>
</evidence>
<dbReference type="InterPro" id="IPR011701">
    <property type="entry name" value="MFS"/>
</dbReference>
<feature type="transmembrane region" description="Helical" evidence="6">
    <location>
        <begin position="169"/>
        <end position="188"/>
    </location>
</feature>
<evidence type="ECO:0000256" key="4">
    <source>
        <dbReference type="ARBA" id="ARBA00022989"/>
    </source>
</evidence>